<dbReference type="Pfam" id="PF01535">
    <property type="entry name" value="PPR"/>
    <property type="match status" value="1"/>
</dbReference>
<feature type="region of interest" description="Disordered" evidence="3">
    <location>
        <begin position="476"/>
        <end position="496"/>
    </location>
</feature>
<dbReference type="Gene3D" id="1.25.40.10">
    <property type="entry name" value="Tetratricopeptide repeat domain"/>
    <property type="match status" value="2"/>
</dbReference>
<dbReference type="Proteomes" id="UP001556367">
    <property type="component" value="Unassembled WGS sequence"/>
</dbReference>
<feature type="region of interest" description="Disordered" evidence="3">
    <location>
        <begin position="601"/>
        <end position="634"/>
    </location>
</feature>
<organism evidence="4 5">
    <name type="scientific">Hohenbuehelia grisea</name>
    <dbReference type="NCBI Taxonomy" id="104357"/>
    <lineage>
        <taxon>Eukaryota</taxon>
        <taxon>Fungi</taxon>
        <taxon>Dikarya</taxon>
        <taxon>Basidiomycota</taxon>
        <taxon>Agaricomycotina</taxon>
        <taxon>Agaricomycetes</taxon>
        <taxon>Agaricomycetidae</taxon>
        <taxon>Agaricales</taxon>
        <taxon>Pleurotineae</taxon>
        <taxon>Pleurotaceae</taxon>
        <taxon>Hohenbuehelia</taxon>
    </lineage>
</organism>
<evidence type="ECO:0008006" key="6">
    <source>
        <dbReference type="Google" id="ProtNLM"/>
    </source>
</evidence>
<protein>
    <recommendedName>
        <fullName evidence="6">Pentatricopeptide repeat-containing protein</fullName>
    </recommendedName>
</protein>
<dbReference type="PROSITE" id="PS51375">
    <property type="entry name" value="PPR"/>
    <property type="match status" value="1"/>
</dbReference>
<keyword evidence="1" id="KW-0677">Repeat</keyword>
<feature type="region of interest" description="Disordered" evidence="3">
    <location>
        <begin position="56"/>
        <end position="96"/>
    </location>
</feature>
<dbReference type="InterPro" id="IPR011990">
    <property type="entry name" value="TPR-like_helical_dom_sf"/>
</dbReference>
<evidence type="ECO:0000313" key="4">
    <source>
        <dbReference type="EMBL" id="KAL0949983.1"/>
    </source>
</evidence>
<dbReference type="InterPro" id="IPR002885">
    <property type="entry name" value="PPR_rpt"/>
</dbReference>
<keyword evidence="5" id="KW-1185">Reference proteome</keyword>
<dbReference type="Pfam" id="PF13041">
    <property type="entry name" value="PPR_2"/>
    <property type="match status" value="1"/>
</dbReference>
<sequence>MLRTALCPNELLLSSCLSLSSRRASYSAALRNKGKAPALPSDAPRVPRYIRRQHLAEASNARELPEKKYSRASSAQRSGRTTQPRDEDSQQRRLLEPHVLSQRLKKLCDAGKVDEAVTMLKSMPLDAQNPQVWNTLIWECMKAKRYSLSYQLYTDMKRRGFSPTTRTYQTMFSGLSRIDHWSAHTKQLANAHALYDYFNRHIASVKQHNPDSEELSNIPLTYYIRILGETGHYQTIFDVYYALPSEGRMAPDQYIYTAMFNALAGKRVVESTSSEITFDAKHLWAQAIKGSKRTPGFPLDAHLVTAAIGALARGRAPDQAQAFSIAREYFGLTKPDGGRAPVGALALTAPGLAACLSLCNLADQPRLALYFLRQVRTRPERLGGAEIIDRGHIEEVLKAHVVLADGGSAGEALDAFRTVEWMISEAVVRRVPRIRPTASTYHLVLAACWRTGDWETASRTFELMTAMHMRDFADGAVPPTVDGAGPRPAEKQKERRATWRDLKPDPETMASMLRTAYATKNRAHMRQALRLADHIGADTLFGKPVVTTKAELPSSKALKHLAFSQTKLAQAVIQTVAYVESQGKTKINDTQRWKSLHDMAQKQLKASPPPEEDEEPLILPASTPTKTKPSGGLGVLKAVVRARSARSQHA</sequence>
<evidence type="ECO:0000313" key="5">
    <source>
        <dbReference type="Proteomes" id="UP001556367"/>
    </source>
</evidence>
<name>A0ABR3J2Z7_9AGAR</name>
<comment type="caution">
    <text evidence="4">The sequence shown here is derived from an EMBL/GenBank/DDBJ whole genome shotgun (WGS) entry which is preliminary data.</text>
</comment>
<dbReference type="PANTHER" id="PTHR47932:SF44">
    <property type="entry name" value="MIOREX COMPLEX COMPONENT 1"/>
    <property type="match status" value="1"/>
</dbReference>
<dbReference type="EMBL" id="JASNQZ010000012">
    <property type="protein sequence ID" value="KAL0949983.1"/>
    <property type="molecule type" value="Genomic_DNA"/>
</dbReference>
<accession>A0ABR3J2Z7</accession>
<reference evidence="5" key="1">
    <citation type="submission" date="2024-06" db="EMBL/GenBank/DDBJ databases">
        <title>Multi-omics analyses provide insights into the biosynthesis of the anticancer antibiotic pleurotin in Hohenbuehelia grisea.</title>
        <authorList>
            <person name="Weaver J.A."/>
            <person name="Alberti F."/>
        </authorList>
    </citation>
    <scope>NUCLEOTIDE SEQUENCE [LARGE SCALE GENOMIC DNA]</scope>
    <source>
        <strain evidence="5">T-177</strain>
    </source>
</reference>
<evidence type="ECO:0000256" key="2">
    <source>
        <dbReference type="PROSITE-ProRule" id="PRU00708"/>
    </source>
</evidence>
<feature type="repeat" description="PPR" evidence="2">
    <location>
        <begin position="129"/>
        <end position="163"/>
    </location>
</feature>
<feature type="compositionally biased region" description="Basic and acidic residues" evidence="3">
    <location>
        <begin position="83"/>
        <end position="96"/>
    </location>
</feature>
<gene>
    <name evidence="4" type="ORF">HGRIS_009997</name>
</gene>
<dbReference type="PANTHER" id="PTHR47932">
    <property type="entry name" value="ATPASE EXPRESSION PROTEIN 3"/>
    <property type="match status" value="1"/>
</dbReference>
<feature type="compositionally biased region" description="Polar residues" evidence="3">
    <location>
        <begin position="71"/>
        <end position="82"/>
    </location>
</feature>
<proteinExistence type="predicted"/>
<evidence type="ECO:0000256" key="1">
    <source>
        <dbReference type="ARBA" id="ARBA00022737"/>
    </source>
</evidence>
<dbReference type="NCBIfam" id="TIGR00756">
    <property type="entry name" value="PPR"/>
    <property type="match status" value="1"/>
</dbReference>
<evidence type="ECO:0000256" key="3">
    <source>
        <dbReference type="SAM" id="MobiDB-lite"/>
    </source>
</evidence>